<sequence>MDDTISAALILKDDADQDMFLRPQLASLAKGLRYLQGGLRPHHSPYGDVWVILVIGHSGFNNRIDRDQKYYVTRNGTTVIAEGRRTWSRKPDLSAPELTANV</sequence>
<gene>
    <name evidence="1" type="ORF">N0V91_005538</name>
</gene>
<dbReference type="EMBL" id="JAPEVA010000038">
    <property type="protein sequence ID" value="KAJ4404994.1"/>
    <property type="molecule type" value="Genomic_DNA"/>
</dbReference>
<keyword evidence="2" id="KW-1185">Reference proteome</keyword>
<dbReference type="OrthoDB" id="47375at2759"/>
<evidence type="ECO:0000313" key="1">
    <source>
        <dbReference type="EMBL" id="KAJ4404994.1"/>
    </source>
</evidence>
<reference evidence="1" key="1">
    <citation type="submission" date="2022-10" db="EMBL/GenBank/DDBJ databases">
        <title>Tapping the CABI collections for fungal endophytes: first genome assemblies for Collariella, Neodidymelliopsis, Ascochyta clinopodiicola, Didymella pomorum, Didymosphaeria variabile, Neocosmospora piperis and Neocucurbitaria cava.</title>
        <authorList>
            <person name="Hill R."/>
        </authorList>
    </citation>
    <scope>NUCLEOTIDE SEQUENCE</scope>
    <source>
        <strain evidence="1">IMI 355091</strain>
    </source>
</reference>
<name>A0A9W9D8B3_9PLEO</name>
<dbReference type="AlphaFoldDB" id="A0A9W9D8B3"/>
<protein>
    <submittedName>
        <fullName evidence="1">Uncharacterized protein</fullName>
    </submittedName>
</protein>
<accession>A0A9W9D8B3</accession>
<organism evidence="1 2">
    <name type="scientific">Didymella pomorum</name>
    <dbReference type="NCBI Taxonomy" id="749634"/>
    <lineage>
        <taxon>Eukaryota</taxon>
        <taxon>Fungi</taxon>
        <taxon>Dikarya</taxon>
        <taxon>Ascomycota</taxon>
        <taxon>Pezizomycotina</taxon>
        <taxon>Dothideomycetes</taxon>
        <taxon>Pleosporomycetidae</taxon>
        <taxon>Pleosporales</taxon>
        <taxon>Pleosporineae</taxon>
        <taxon>Didymellaceae</taxon>
        <taxon>Didymella</taxon>
    </lineage>
</organism>
<dbReference type="Proteomes" id="UP001140510">
    <property type="component" value="Unassembled WGS sequence"/>
</dbReference>
<comment type="caution">
    <text evidence="1">The sequence shown here is derived from an EMBL/GenBank/DDBJ whole genome shotgun (WGS) entry which is preliminary data.</text>
</comment>
<proteinExistence type="predicted"/>
<evidence type="ECO:0000313" key="2">
    <source>
        <dbReference type="Proteomes" id="UP001140510"/>
    </source>
</evidence>